<evidence type="ECO:0000256" key="1">
    <source>
        <dbReference type="SAM" id="MobiDB-lite"/>
    </source>
</evidence>
<dbReference type="InParanoid" id="A0A409WCW4"/>
<evidence type="ECO:0000313" key="2">
    <source>
        <dbReference type="EMBL" id="PPQ76290.1"/>
    </source>
</evidence>
<dbReference type="AlphaFoldDB" id="A0A409WCW4"/>
<reference evidence="2 3" key="1">
    <citation type="journal article" date="2018" name="Evol. Lett.">
        <title>Horizontal gene cluster transfer increased hallucinogenic mushroom diversity.</title>
        <authorList>
            <person name="Reynolds H.T."/>
            <person name="Vijayakumar V."/>
            <person name="Gluck-Thaler E."/>
            <person name="Korotkin H.B."/>
            <person name="Matheny P.B."/>
            <person name="Slot J.C."/>
        </authorList>
    </citation>
    <scope>NUCLEOTIDE SEQUENCE [LARGE SCALE GENOMIC DNA]</scope>
    <source>
        <strain evidence="2 3">SRW20</strain>
    </source>
</reference>
<organism evidence="2 3">
    <name type="scientific">Gymnopilus dilepis</name>
    <dbReference type="NCBI Taxonomy" id="231916"/>
    <lineage>
        <taxon>Eukaryota</taxon>
        <taxon>Fungi</taxon>
        <taxon>Dikarya</taxon>
        <taxon>Basidiomycota</taxon>
        <taxon>Agaricomycotina</taxon>
        <taxon>Agaricomycetes</taxon>
        <taxon>Agaricomycetidae</taxon>
        <taxon>Agaricales</taxon>
        <taxon>Agaricineae</taxon>
        <taxon>Hymenogastraceae</taxon>
        <taxon>Gymnopilus</taxon>
    </lineage>
</organism>
<gene>
    <name evidence="2" type="ORF">CVT26_009705</name>
</gene>
<protein>
    <submittedName>
        <fullName evidence="2">Uncharacterized protein</fullName>
    </submittedName>
</protein>
<comment type="caution">
    <text evidence="2">The sequence shown here is derived from an EMBL/GenBank/DDBJ whole genome shotgun (WGS) entry which is preliminary data.</text>
</comment>
<feature type="region of interest" description="Disordered" evidence="1">
    <location>
        <begin position="218"/>
        <end position="292"/>
    </location>
</feature>
<dbReference type="EMBL" id="NHYE01005176">
    <property type="protein sequence ID" value="PPQ76290.1"/>
    <property type="molecule type" value="Genomic_DNA"/>
</dbReference>
<feature type="compositionally biased region" description="Acidic residues" evidence="1">
    <location>
        <begin position="259"/>
        <end position="292"/>
    </location>
</feature>
<proteinExistence type="predicted"/>
<dbReference type="Proteomes" id="UP000284706">
    <property type="component" value="Unassembled WGS sequence"/>
</dbReference>
<sequence length="292" mass="32153">MAPTTTTCLQYQQSNLSHRKNSLYLLARPEDQETSKIASTLEEPPGPEPPEVGLVCLPSKALKSPLITKLSSRETSHLVDTKRDKLIVEELKAKRLMGLARARRLKSAAQESKALRDLQEALVLQNLAAKQADLSRLKPQAAADLARVVKETLTCTERLAHARVLEAKEKLEALREAWDLAKSQLKEADTQMVGVFSALRNAQIDVAPTPSLISEFHDPLPPHIPLTDSPDSEAPDSPSEPCPDADFCIEFVEDGVVGDSEDGEEFDSDDTDFDTGTDEEDEEFWEAVEPAD</sequence>
<dbReference type="OrthoDB" id="10665566at2759"/>
<keyword evidence="3" id="KW-1185">Reference proteome</keyword>
<accession>A0A409WCW4</accession>
<evidence type="ECO:0000313" key="3">
    <source>
        <dbReference type="Proteomes" id="UP000284706"/>
    </source>
</evidence>
<feature type="compositionally biased region" description="Low complexity" evidence="1">
    <location>
        <begin position="235"/>
        <end position="246"/>
    </location>
</feature>
<name>A0A409WCW4_9AGAR</name>